<sequence>MGKPTLEGLPTELLMLILLEIPDLASLKSIVLSSPIFHQAYLAVRQEALCCIVKDQWGVLLGDAVAAIRSRGLLFDSQKQEAIALLDTWRRKEEISRLGMTSSKRIDEPNSVEEILHLFYLLKVFNFFLEAYAKNLPRPYVKNIWIPQWMKDANIQWEIQWETSVLPMNLSRTEKHRLLRALCRLQIFANIFGTPERTDVECLWNDWGFKKETNSTKPANEEAWRLFFGTIPPWEHHEMACVWIYFTTMFDPIYREVTASLYDLVEKHMSKDDPMYRFFDWLPDDVRPPSGGMETLESLNDLPNRSKSLASMGPEFVYRLLHGTPLIQRDMVKLNAQEDDMNSFPPSWLWEEDKLPFLYPADRHAVQNYEQLWSTLPYIEQPNFGWKRMHLLPETPEQTFEEAIELEGEEALWSWGFAIFDDERLTAWKAPLLEYRLAQFPHIPV</sequence>
<gene>
    <name evidence="2" type="ORF">ACN42_g11159</name>
</gene>
<protein>
    <recommendedName>
        <fullName evidence="4">F-box domain-containing protein</fullName>
    </recommendedName>
</protein>
<organism evidence="2 3">
    <name type="scientific">Penicillium freii</name>
    <dbReference type="NCBI Taxonomy" id="48697"/>
    <lineage>
        <taxon>Eukaryota</taxon>
        <taxon>Fungi</taxon>
        <taxon>Dikarya</taxon>
        <taxon>Ascomycota</taxon>
        <taxon>Pezizomycotina</taxon>
        <taxon>Eurotiomycetes</taxon>
        <taxon>Eurotiomycetidae</taxon>
        <taxon>Eurotiales</taxon>
        <taxon>Aspergillaceae</taxon>
        <taxon>Penicillium</taxon>
    </lineage>
</organism>
<name>A0A101M8W0_PENFR</name>
<accession>A0A101M8W0</accession>
<evidence type="ECO:0000313" key="3">
    <source>
        <dbReference type="Proteomes" id="UP000055045"/>
    </source>
</evidence>
<comment type="caution">
    <text evidence="2">The sequence shown here is derived from an EMBL/GenBank/DDBJ whole genome shotgun (WGS) entry which is preliminary data.</text>
</comment>
<dbReference type="EMBL" id="LLXE01000560">
    <property type="protein sequence ID" value="KUM56072.1"/>
    <property type="molecule type" value="Genomic_DNA"/>
</dbReference>
<dbReference type="STRING" id="48697.A0A101M8W0"/>
<keyword evidence="1" id="KW-0732">Signal</keyword>
<proteinExistence type="predicted"/>
<keyword evidence="3" id="KW-1185">Reference proteome</keyword>
<dbReference type="AlphaFoldDB" id="A0A101M8W0"/>
<evidence type="ECO:0000313" key="2">
    <source>
        <dbReference type="EMBL" id="KUM56072.1"/>
    </source>
</evidence>
<feature type="chain" id="PRO_5007100408" description="F-box domain-containing protein" evidence="1">
    <location>
        <begin position="28"/>
        <end position="445"/>
    </location>
</feature>
<evidence type="ECO:0000256" key="1">
    <source>
        <dbReference type="SAM" id="SignalP"/>
    </source>
</evidence>
<reference evidence="2 3" key="1">
    <citation type="submission" date="2015-10" db="EMBL/GenBank/DDBJ databases">
        <title>Genome sequencing of Penicillium freii.</title>
        <authorList>
            <person name="Nguyen H.D."/>
            <person name="Visagie C.M."/>
            <person name="Seifert K.A."/>
        </authorList>
    </citation>
    <scope>NUCLEOTIDE SEQUENCE [LARGE SCALE GENOMIC DNA]</scope>
    <source>
        <strain evidence="2 3">DAOM 242723</strain>
    </source>
</reference>
<feature type="signal peptide" evidence="1">
    <location>
        <begin position="1"/>
        <end position="27"/>
    </location>
</feature>
<dbReference type="OrthoDB" id="5427059at2759"/>
<dbReference type="Proteomes" id="UP000055045">
    <property type="component" value="Unassembled WGS sequence"/>
</dbReference>
<evidence type="ECO:0008006" key="4">
    <source>
        <dbReference type="Google" id="ProtNLM"/>
    </source>
</evidence>